<dbReference type="EMBL" id="JBHPBY010000527">
    <property type="protein sequence ID" value="MFC1853544.1"/>
    <property type="molecule type" value="Genomic_DNA"/>
</dbReference>
<feature type="binding site" evidence="5">
    <location>
        <position position="54"/>
    </location>
    <ligand>
        <name>ATP</name>
        <dbReference type="ChEBI" id="CHEBI:30616"/>
    </ligand>
</feature>
<dbReference type="PANTHER" id="PTHR43289:SF6">
    <property type="entry name" value="SERINE_THREONINE-PROTEIN KINASE NEKL-3"/>
    <property type="match status" value="1"/>
</dbReference>
<dbReference type="Proteomes" id="UP001594351">
    <property type="component" value="Unassembled WGS sequence"/>
</dbReference>
<gene>
    <name evidence="8" type="ORF">ACFL27_25430</name>
</gene>
<dbReference type="SMART" id="SM00858">
    <property type="entry name" value="SAF"/>
    <property type="match status" value="1"/>
</dbReference>
<organism evidence="8 9">
    <name type="scientific">candidate division CSSED10-310 bacterium</name>
    <dbReference type="NCBI Taxonomy" id="2855610"/>
    <lineage>
        <taxon>Bacteria</taxon>
        <taxon>Bacteria division CSSED10-310</taxon>
    </lineage>
</organism>
<dbReference type="InterPro" id="IPR011009">
    <property type="entry name" value="Kinase-like_dom_sf"/>
</dbReference>
<dbReference type="InterPro" id="IPR000719">
    <property type="entry name" value="Prot_kinase_dom"/>
</dbReference>
<dbReference type="Pfam" id="PF08666">
    <property type="entry name" value="SAF"/>
    <property type="match status" value="1"/>
</dbReference>
<evidence type="ECO:0000256" key="6">
    <source>
        <dbReference type="SAM" id="Phobius"/>
    </source>
</evidence>
<dbReference type="PROSITE" id="PS50011">
    <property type="entry name" value="PROTEIN_KINASE_DOM"/>
    <property type="match status" value="1"/>
</dbReference>
<evidence type="ECO:0000256" key="3">
    <source>
        <dbReference type="ARBA" id="ARBA00022777"/>
    </source>
</evidence>
<dbReference type="InterPro" id="IPR013974">
    <property type="entry name" value="SAF"/>
</dbReference>
<dbReference type="Pfam" id="PF00069">
    <property type="entry name" value="Pkinase"/>
    <property type="match status" value="1"/>
</dbReference>
<dbReference type="GO" id="GO:0016301">
    <property type="term" value="F:kinase activity"/>
    <property type="evidence" value="ECO:0007669"/>
    <property type="project" value="UniProtKB-KW"/>
</dbReference>
<feature type="non-terminal residue" evidence="8">
    <location>
        <position position="502"/>
    </location>
</feature>
<name>A0ABV6Z550_UNCC1</name>
<keyword evidence="2 5" id="KW-0547">Nucleotide-binding</keyword>
<dbReference type="SUPFAM" id="SSF56112">
    <property type="entry name" value="Protein kinase-like (PK-like)"/>
    <property type="match status" value="1"/>
</dbReference>
<dbReference type="InterPro" id="IPR008271">
    <property type="entry name" value="Ser/Thr_kinase_AS"/>
</dbReference>
<keyword evidence="9" id="KW-1185">Reference proteome</keyword>
<keyword evidence="6" id="KW-1133">Transmembrane helix</keyword>
<dbReference type="InterPro" id="IPR017441">
    <property type="entry name" value="Protein_kinase_ATP_BS"/>
</dbReference>
<keyword evidence="3 8" id="KW-0418">Kinase</keyword>
<dbReference type="Gene3D" id="3.30.200.20">
    <property type="entry name" value="Phosphorylase Kinase, domain 1"/>
    <property type="match status" value="1"/>
</dbReference>
<evidence type="ECO:0000256" key="5">
    <source>
        <dbReference type="PROSITE-ProRule" id="PRU10141"/>
    </source>
</evidence>
<reference evidence="8 9" key="1">
    <citation type="submission" date="2024-09" db="EMBL/GenBank/DDBJ databases">
        <title>Laminarin stimulates single cell rates of sulfate reduction while oxygen inhibits transcriptomic activity in coastal marine sediment.</title>
        <authorList>
            <person name="Lindsay M."/>
            <person name="Orcutt B."/>
            <person name="Emerson D."/>
            <person name="Stepanauskas R."/>
            <person name="D'Angelo T."/>
        </authorList>
    </citation>
    <scope>NUCLEOTIDE SEQUENCE [LARGE SCALE GENOMIC DNA]</scope>
    <source>
        <strain evidence="8">SAG AM-311-K15</strain>
    </source>
</reference>
<keyword evidence="6" id="KW-0812">Transmembrane</keyword>
<evidence type="ECO:0000259" key="7">
    <source>
        <dbReference type="PROSITE" id="PS50011"/>
    </source>
</evidence>
<keyword evidence="4 5" id="KW-0067">ATP-binding</keyword>
<evidence type="ECO:0000256" key="1">
    <source>
        <dbReference type="ARBA" id="ARBA00022679"/>
    </source>
</evidence>
<dbReference type="SMART" id="SM00220">
    <property type="entry name" value="S_TKc"/>
    <property type="match status" value="1"/>
</dbReference>
<dbReference type="CDD" id="cd14014">
    <property type="entry name" value="STKc_PknB_like"/>
    <property type="match status" value="1"/>
</dbReference>
<protein>
    <submittedName>
        <fullName evidence="8">Protein kinase</fullName>
    </submittedName>
</protein>
<comment type="caution">
    <text evidence="8">The sequence shown here is derived from an EMBL/GenBank/DDBJ whole genome shotgun (WGS) entry which is preliminary data.</text>
</comment>
<evidence type="ECO:0000313" key="8">
    <source>
        <dbReference type="EMBL" id="MFC1853544.1"/>
    </source>
</evidence>
<dbReference type="PROSITE" id="PS00107">
    <property type="entry name" value="PROTEIN_KINASE_ATP"/>
    <property type="match status" value="1"/>
</dbReference>
<evidence type="ECO:0000256" key="4">
    <source>
        <dbReference type="ARBA" id="ARBA00022840"/>
    </source>
</evidence>
<feature type="domain" description="Protein kinase" evidence="7">
    <location>
        <begin position="25"/>
        <end position="322"/>
    </location>
</feature>
<keyword evidence="6" id="KW-0472">Membrane</keyword>
<keyword evidence="1" id="KW-0808">Transferase</keyword>
<dbReference type="CDD" id="cd11614">
    <property type="entry name" value="SAF_CpaB_FlgA_like"/>
    <property type="match status" value="1"/>
</dbReference>
<feature type="transmembrane region" description="Helical" evidence="6">
    <location>
        <begin position="362"/>
        <end position="381"/>
    </location>
</feature>
<dbReference type="Gene3D" id="1.10.510.10">
    <property type="entry name" value="Transferase(Phosphotransferase) domain 1"/>
    <property type="match status" value="1"/>
</dbReference>
<dbReference type="PANTHER" id="PTHR43289">
    <property type="entry name" value="MITOGEN-ACTIVATED PROTEIN KINASE KINASE KINASE 20-RELATED"/>
    <property type="match status" value="1"/>
</dbReference>
<proteinExistence type="predicted"/>
<accession>A0ABV6Z550</accession>
<dbReference type="PROSITE" id="PS00108">
    <property type="entry name" value="PROTEIN_KINASE_ST"/>
    <property type="match status" value="1"/>
</dbReference>
<evidence type="ECO:0000256" key="2">
    <source>
        <dbReference type="ARBA" id="ARBA00022741"/>
    </source>
</evidence>
<evidence type="ECO:0000313" key="9">
    <source>
        <dbReference type="Proteomes" id="UP001594351"/>
    </source>
</evidence>
<sequence>MPDEKMKKVKLSLKDLTGCVVNERYTLMEKLGAGGFGSVYRAQDKVLERHVAVKFFDPSGDYSTDDSSDTSKAGSFRERFMREAKILAQIQHPSIVTIFDFGSYEGTPYFVMECLERSLSQVIKEAGIIQGKGSSQKLSLAEVQRIFLRIAEALQYLHTLPNQILHRDLKPSNVMFTHDGFVKLVDFGLARQMESGMTVTQSSVGFGTWIYMSPEQRTDARSVDQRADIYSFGRMLYVTVTGKAPNPFDDIEAPSRYNAELSPAWDTLIQKAGAHGKENRYPDTVALVTAFRTLLPQLSEESSINSAAIPGVIARSESSEYAVDTDESFTAMQTGLGMAELQAEADTATGRTIRRFLPGKKILLISGFLIMSIFLVIGLLSNIQTPLIIDQEVLEEGHHVVLVAKDDILPGTKFSEELLDEKRVPAEEMKPGVLTARDRFLIIGQTAANTLQPGQQLVETDLSYDQAMSFYRYETPRKMDLSHVEEIIKKYNIKISEHADVA</sequence>